<organism evidence="3 4">
    <name type="scientific">Ileibacterium valens</name>
    <dbReference type="NCBI Taxonomy" id="1862668"/>
    <lineage>
        <taxon>Bacteria</taxon>
        <taxon>Bacillati</taxon>
        <taxon>Bacillota</taxon>
        <taxon>Erysipelotrichia</taxon>
        <taxon>Erysipelotrichales</taxon>
        <taxon>Erysipelotrichaceae</taxon>
        <taxon>Ileibacterium</taxon>
    </lineage>
</organism>
<keyword evidence="2" id="KW-0472">Membrane</keyword>
<name>A0A1U7NIT4_9FIRM</name>
<keyword evidence="4" id="KW-1185">Reference proteome</keyword>
<dbReference type="AlphaFoldDB" id="A0A1U7NIT4"/>
<evidence type="ECO:0000313" key="4">
    <source>
        <dbReference type="Proteomes" id="UP000186341"/>
    </source>
</evidence>
<protein>
    <submittedName>
        <fullName evidence="3">Uncharacterized protein</fullName>
    </submittedName>
</protein>
<feature type="transmembrane region" description="Helical" evidence="2">
    <location>
        <begin position="202"/>
        <end position="219"/>
    </location>
</feature>
<keyword evidence="2" id="KW-1133">Transmembrane helix</keyword>
<accession>A0A1U7NIT4</accession>
<evidence type="ECO:0000256" key="1">
    <source>
        <dbReference type="SAM" id="MobiDB-lite"/>
    </source>
</evidence>
<feature type="region of interest" description="Disordered" evidence="1">
    <location>
        <begin position="1"/>
        <end position="24"/>
    </location>
</feature>
<dbReference type="OrthoDB" id="1655983at2"/>
<dbReference type="Proteomes" id="UP000186341">
    <property type="component" value="Unassembled WGS sequence"/>
</dbReference>
<dbReference type="RefSeq" id="WP_075817679.1">
    <property type="nucleotide sequence ID" value="NZ_CAPNHH010000130.1"/>
</dbReference>
<sequence>MDKTLNKQEITRPDKQERRNKEKSSSSRWMYPYISKKLVALDLTESADRAFQKIEKMKEPGVIKNLYTEVLMGAFVESIEPNFDENSSTNEIAGSRSKKISKKETNPYWDKKLSIWPKTSVFKETLPVFKKNLEGQFQMAGLMSVMSAFLSFLYIWAVIDERYLINFSVDSVVGIAALFFLFHNMRMQLRLIRSTDSINRYLMLDVAAILLSFLFRMWLPAGFDVSLAIFIVCFFIEKKWFDQALNKALSF</sequence>
<gene>
    <name evidence="3" type="ORF">BO222_01285</name>
</gene>
<comment type="caution">
    <text evidence="3">The sequence shown here is derived from an EMBL/GenBank/DDBJ whole genome shotgun (WGS) entry which is preliminary data.</text>
</comment>
<feature type="transmembrane region" description="Helical" evidence="2">
    <location>
        <begin position="163"/>
        <end position="182"/>
    </location>
</feature>
<dbReference type="EMBL" id="MPJW01000047">
    <property type="protein sequence ID" value="OLU42621.1"/>
    <property type="molecule type" value="Genomic_DNA"/>
</dbReference>
<dbReference type="GeneID" id="82201878"/>
<proteinExistence type="predicted"/>
<evidence type="ECO:0000256" key="2">
    <source>
        <dbReference type="SAM" id="Phobius"/>
    </source>
</evidence>
<keyword evidence="2" id="KW-0812">Transmembrane</keyword>
<evidence type="ECO:0000313" key="3">
    <source>
        <dbReference type="EMBL" id="OLU42621.1"/>
    </source>
</evidence>
<feature type="transmembrane region" description="Helical" evidence="2">
    <location>
        <begin position="139"/>
        <end position="157"/>
    </location>
</feature>
<reference evidence="3 4" key="1">
    <citation type="submission" date="2016-11" db="EMBL/GenBank/DDBJ databases">
        <title>Description of two novel members of the family Erysipelotrichaceae: Ileibacterium lipovorans gen. nov., sp. nov. and Dubosiella newyorkensis, gen. nov., sp. nov.</title>
        <authorList>
            <person name="Cox L.M."/>
            <person name="Sohn J."/>
            <person name="Tyrrell K.L."/>
            <person name="Citron D.M."/>
            <person name="Lawson P.A."/>
            <person name="Patel N.B."/>
            <person name="Iizumi T."/>
            <person name="Perez-Perez G.I."/>
            <person name="Goldstein E.J."/>
            <person name="Blaser M.J."/>
        </authorList>
    </citation>
    <scope>NUCLEOTIDE SEQUENCE [LARGE SCALE GENOMIC DNA]</scope>
    <source>
        <strain evidence="3 4">NYU-BL-A3</strain>
    </source>
</reference>